<keyword evidence="1" id="KW-0812">Transmembrane</keyword>
<keyword evidence="1" id="KW-0472">Membrane</keyword>
<organism evidence="2">
    <name type="scientific">Pyramimonas orientalis virus</name>
    <name type="common">PoV01</name>
    <dbReference type="NCBI Taxonomy" id="455367"/>
    <lineage>
        <taxon>Viruses</taxon>
        <taxon>Varidnaviria</taxon>
        <taxon>Bamfordvirae</taxon>
        <taxon>Nucleocytoviricota</taxon>
        <taxon>Megaviricetes</taxon>
        <taxon>Imitervirales</taxon>
        <taxon>Allomimiviridae</taxon>
        <taxon>Heliosvirus</taxon>
        <taxon>Heliosvirus raunefjordenense</taxon>
    </lineage>
</organism>
<gene>
    <name evidence="2" type="ORF">HWQ62_00305</name>
</gene>
<evidence type="ECO:0000256" key="1">
    <source>
        <dbReference type="SAM" id="Phobius"/>
    </source>
</evidence>
<reference evidence="2" key="1">
    <citation type="submission" date="2020-06" db="EMBL/GenBank/DDBJ databases">
        <title>Lateral gene transfer of anion-conducting channel rhodopsins between green algae and giant viruses.</title>
        <authorList>
            <person name="Rozenberg A."/>
            <person name="Oppermann J."/>
            <person name="Wietek J."/>
            <person name="Fernandez Lahore R.G."/>
            <person name="Sandaa R.-A."/>
            <person name="Bratbak G."/>
            <person name="Hegemann P."/>
            <person name="Beja O."/>
        </authorList>
    </citation>
    <scope>NUCLEOTIDE SEQUENCE</scope>
    <source>
        <strain evidence="2">01B</strain>
    </source>
</reference>
<protein>
    <submittedName>
        <fullName evidence="2">Uncharacterized protein</fullName>
    </submittedName>
</protein>
<organismHost>
    <name type="scientific">Pyramimonas plurioculata</name>
    <dbReference type="NCBI Taxonomy" id="36893"/>
</organismHost>
<feature type="transmembrane region" description="Helical" evidence="1">
    <location>
        <begin position="49"/>
        <end position="67"/>
    </location>
</feature>
<name>A0A7M3UNZ2_POV01</name>
<accession>A0A7M3UNZ2</accession>
<keyword evidence="1" id="KW-1133">Transmembrane helix</keyword>
<sequence>MFAVNKRLILSIMFFILTMLLITTLRPPILFNQNDGTIKEFGIGETKTIYSLGVFVVTICILVFYLFSMIDLMYN</sequence>
<feature type="transmembrane region" description="Helical" evidence="1">
    <location>
        <begin position="7"/>
        <end position="29"/>
    </location>
</feature>
<evidence type="ECO:0000313" key="2">
    <source>
        <dbReference type="EMBL" id="QOI90441.1"/>
    </source>
</evidence>
<dbReference type="EMBL" id="MT663537">
    <property type="protein sequence ID" value="QOI90441.1"/>
    <property type="molecule type" value="Genomic_DNA"/>
</dbReference>
<proteinExistence type="predicted"/>